<dbReference type="Gene3D" id="3.10.410.10">
    <property type="entry name" value="Formyltetrahydrofolate synthetase, domain 3"/>
    <property type="match status" value="1"/>
</dbReference>
<organism evidence="6 7">
    <name type="scientific">Ureaplasma ceti</name>
    <dbReference type="NCBI Taxonomy" id="3119530"/>
    <lineage>
        <taxon>Bacteria</taxon>
        <taxon>Bacillati</taxon>
        <taxon>Mycoplasmatota</taxon>
        <taxon>Mycoplasmoidales</taxon>
        <taxon>Mycoplasmoidaceae</taxon>
        <taxon>Ureaplasma</taxon>
    </lineage>
</organism>
<dbReference type="SUPFAM" id="SSF52540">
    <property type="entry name" value="P-loop containing nucleoside triphosphate hydrolases"/>
    <property type="match status" value="1"/>
</dbReference>
<evidence type="ECO:0000256" key="3">
    <source>
        <dbReference type="ARBA" id="ARBA00022741"/>
    </source>
</evidence>
<keyword evidence="4 5" id="KW-0067">ATP-binding</keyword>
<dbReference type="InterPro" id="IPR027417">
    <property type="entry name" value="P-loop_NTPase"/>
</dbReference>
<dbReference type="Gene3D" id="3.40.50.300">
    <property type="entry name" value="P-loop containing nucleotide triphosphate hydrolases"/>
    <property type="match status" value="1"/>
</dbReference>
<accession>A0ABP9U628</accession>
<comment type="similarity">
    <text evidence="5">Belongs to the formate--tetrahydrofolate ligase family.</text>
</comment>
<evidence type="ECO:0000313" key="7">
    <source>
        <dbReference type="Proteomes" id="UP001449582"/>
    </source>
</evidence>
<keyword evidence="3 5" id="KW-0547">Nucleotide-binding</keyword>
<evidence type="ECO:0000313" key="6">
    <source>
        <dbReference type="EMBL" id="GAA5414495.1"/>
    </source>
</evidence>
<reference evidence="6" key="1">
    <citation type="submission" date="2024-02" db="EMBL/GenBank/DDBJ databases">
        <title>Draft genome sequence of new strains in genus Ureaplasma.</title>
        <authorList>
            <person name="Nakajima Y."/>
            <person name="Segawa T."/>
        </authorList>
    </citation>
    <scope>NUCLEOTIDE SEQUENCE [LARGE SCALE GENOMIC DNA]</scope>
    <source>
        <strain evidence="6">OM1</strain>
    </source>
</reference>
<comment type="catalytic activity">
    <reaction evidence="5">
        <text>(6S)-5,6,7,8-tetrahydrofolate + formate + ATP = (6R)-10-formyltetrahydrofolate + ADP + phosphate</text>
        <dbReference type="Rhea" id="RHEA:20221"/>
        <dbReference type="ChEBI" id="CHEBI:15740"/>
        <dbReference type="ChEBI" id="CHEBI:30616"/>
        <dbReference type="ChEBI" id="CHEBI:43474"/>
        <dbReference type="ChEBI" id="CHEBI:57453"/>
        <dbReference type="ChEBI" id="CHEBI:195366"/>
        <dbReference type="ChEBI" id="CHEBI:456216"/>
        <dbReference type="EC" id="6.3.4.3"/>
    </reaction>
</comment>
<gene>
    <name evidence="5" type="primary">fhs</name>
    <name evidence="6" type="ORF">UREOM_2060</name>
</gene>
<evidence type="ECO:0000256" key="5">
    <source>
        <dbReference type="HAMAP-Rule" id="MF_01543"/>
    </source>
</evidence>
<dbReference type="InterPro" id="IPR000559">
    <property type="entry name" value="Formate_THF_ligase"/>
</dbReference>
<dbReference type="Proteomes" id="UP001449582">
    <property type="component" value="Unassembled WGS sequence"/>
</dbReference>
<name>A0ABP9U628_9BACT</name>
<keyword evidence="1 5" id="KW-0554">One-carbon metabolism</keyword>
<dbReference type="GO" id="GO:0016874">
    <property type="term" value="F:ligase activity"/>
    <property type="evidence" value="ECO:0007669"/>
    <property type="project" value="UniProtKB-KW"/>
</dbReference>
<feature type="binding site" evidence="5">
    <location>
        <begin position="54"/>
        <end position="61"/>
    </location>
    <ligand>
        <name>ATP</name>
        <dbReference type="ChEBI" id="CHEBI:30616"/>
    </ligand>
</feature>
<evidence type="ECO:0000256" key="2">
    <source>
        <dbReference type="ARBA" id="ARBA00022598"/>
    </source>
</evidence>
<evidence type="ECO:0000256" key="4">
    <source>
        <dbReference type="ARBA" id="ARBA00022840"/>
    </source>
</evidence>
<proteinExistence type="inferred from homology"/>
<dbReference type="EC" id="6.3.4.3" evidence="5"/>
<sequence>MKYMKRNIIQEVMLNNQLAITDFENYTSEIAKVTQIEPTGKKAKLVLVTSMNPTPVGEGKTTTSIGIVDSLNSLGVKTVGCLREPSMGPVFGMKGTGSGSNNAKLLPFDKINLHFTGDLHAITSANNLISAVIENEIYQNSDLDIDPNRILWQRCEDMNDRSLRDTSVNLFNKNKDRVNTCFNITAASDLMALFCLAKSKEDFRQRINDAIVAYSRSGQPIRVSDLEITEAIMTIISDALDPNLVRTMEDRPVFVHGGPFANIAHGCSSVIATNYGLDLADVVITEAGFGSELGMEKFMDITCQQAGWTPNLIVLVVSLKSILHHAKDTGLTGFDAVKYGFDNVKHHINHCKQYGLNLVIAINHRSEDDLDQLKYLYKLLDDEHVAYALADTWAYGSKGGQELAKVILQEINKPVNFTPLYAKEDNLFDKINKICQKAYGSLGPKYSALAQSKLEEYQNLDGYYVCIAKNPYSLTCDQKILGRPTNFYTTIEDVEINHAAKLIIPITTVVFRMPGLPKVPAAKNFVMK</sequence>
<keyword evidence="7" id="KW-1185">Reference proteome</keyword>
<evidence type="ECO:0000256" key="1">
    <source>
        <dbReference type="ARBA" id="ARBA00022563"/>
    </source>
</evidence>
<comment type="pathway">
    <text evidence="5">One-carbon metabolism; tetrahydrofolate interconversion.</text>
</comment>
<dbReference type="HAMAP" id="MF_01543">
    <property type="entry name" value="FTHFS"/>
    <property type="match status" value="1"/>
</dbReference>
<dbReference type="Gene3D" id="3.30.1510.10">
    <property type="entry name" value="Domain 2, N(10)-formyltetrahydrofolate synthetase"/>
    <property type="match status" value="1"/>
</dbReference>
<dbReference type="Pfam" id="PF01268">
    <property type="entry name" value="FTHFS"/>
    <property type="match status" value="1"/>
</dbReference>
<protein>
    <recommendedName>
        <fullName evidence="5">Formate--tetrahydrofolate ligase</fullName>
        <ecNumber evidence="5">6.3.4.3</ecNumber>
    </recommendedName>
    <alternativeName>
        <fullName evidence="5">Formyltetrahydrofolate synthetase</fullName>
        <shortName evidence="5">FHS</shortName>
        <shortName evidence="5">FTHFS</shortName>
    </alternativeName>
</protein>
<keyword evidence="2 5" id="KW-0436">Ligase</keyword>
<dbReference type="EMBL" id="BAABQM010000001">
    <property type="protein sequence ID" value="GAA5414495.1"/>
    <property type="molecule type" value="Genomic_DNA"/>
</dbReference>
<comment type="caution">
    <text evidence="6">The sequence shown here is derived from an EMBL/GenBank/DDBJ whole genome shotgun (WGS) entry which is preliminary data.</text>
</comment>